<dbReference type="EMBL" id="CM042880">
    <property type="protein sequence ID" value="KAI4389866.1"/>
    <property type="molecule type" value="Genomic_DNA"/>
</dbReference>
<protein>
    <submittedName>
        <fullName evidence="1">Uncharacterized protein</fullName>
    </submittedName>
</protein>
<comment type="caution">
    <text evidence="1">The sequence shown here is derived from an EMBL/GenBank/DDBJ whole genome shotgun (WGS) entry which is preliminary data.</text>
</comment>
<name>A0ACB9SEI9_9MYRT</name>
<gene>
    <name evidence="1" type="ORF">MLD38_002040</name>
</gene>
<proteinExistence type="predicted"/>
<evidence type="ECO:0000313" key="1">
    <source>
        <dbReference type="EMBL" id="KAI4389866.1"/>
    </source>
</evidence>
<reference evidence="2" key="1">
    <citation type="journal article" date="2023" name="Front. Plant Sci.">
        <title>Chromosomal-level genome assembly of Melastoma candidum provides insights into trichome evolution.</title>
        <authorList>
            <person name="Zhong Y."/>
            <person name="Wu W."/>
            <person name="Sun C."/>
            <person name="Zou P."/>
            <person name="Liu Y."/>
            <person name="Dai S."/>
            <person name="Zhou R."/>
        </authorList>
    </citation>
    <scope>NUCLEOTIDE SEQUENCE [LARGE SCALE GENOMIC DNA]</scope>
</reference>
<dbReference type="Proteomes" id="UP001057402">
    <property type="component" value="Chromosome 1"/>
</dbReference>
<evidence type="ECO:0000313" key="2">
    <source>
        <dbReference type="Proteomes" id="UP001057402"/>
    </source>
</evidence>
<organism evidence="1 2">
    <name type="scientific">Melastoma candidum</name>
    <dbReference type="NCBI Taxonomy" id="119954"/>
    <lineage>
        <taxon>Eukaryota</taxon>
        <taxon>Viridiplantae</taxon>
        <taxon>Streptophyta</taxon>
        <taxon>Embryophyta</taxon>
        <taxon>Tracheophyta</taxon>
        <taxon>Spermatophyta</taxon>
        <taxon>Magnoliopsida</taxon>
        <taxon>eudicotyledons</taxon>
        <taxon>Gunneridae</taxon>
        <taxon>Pentapetalae</taxon>
        <taxon>rosids</taxon>
        <taxon>malvids</taxon>
        <taxon>Myrtales</taxon>
        <taxon>Melastomataceae</taxon>
        <taxon>Melastomatoideae</taxon>
        <taxon>Melastomateae</taxon>
        <taxon>Melastoma</taxon>
    </lineage>
</organism>
<sequence length="343" mass="37219">MIKALPPPSYSRTAEILSRYRPIAPKPHQLPSDCTSPDKSTPSPHLRTLLPQVHARPARTRKRGRGASAASSLSSSSSKRHRSSAPSAHAVPPSVPTPHPRVFGSNHGVLGDVPMENSVRGLVTLPLLPGSETGCSSPGGLNNQEEDFVMVAVAEVLEEKDLLQQLQAPREGSSNSGGSASVISPRPVRPVGSSIVVGCMNEYAAVKDMLLSMRKAEEVEEEVESEKLPAVISDSNGRVRLANSAYKEMVGQPECPWLDSVVAGQHPKSKRISGDVILRFCDDASAKLAGKKAGACFRSWVRIEWGKRSVKAVCDVQRLRCEYKDYVFCWRFHAEEENPLGEN</sequence>
<keyword evidence="2" id="KW-1185">Reference proteome</keyword>
<accession>A0ACB9SEI9</accession>